<dbReference type="Proteomes" id="UP000564378">
    <property type="component" value="Unassembled WGS sequence"/>
</dbReference>
<feature type="region of interest" description="Disordered" evidence="1">
    <location>
        <begin position="277"/>
        <end position="296"/>
    </location>
</feature>
<dbReference type="GO" id="GO:0003824">
    <property type="term" value="F:catalytic activity"/>
    <property type="evidence" value="ECO:0007669"/>
    <property type="project" value="UniProtKB-ARBA"/>
</dbReference>
<accession>A0A842I287</accession>
<comment type="caution">
    <text evidence="2">The sequence shown here is derived from an EMBL/GenBank/DDBJ whole genome shotgun (WGS) entry which is preliminary data.</text>
</comment>
<feature type="compositionally biased region" description="Basic and acidic residues" evidence="1">
    <location>
        <begin position="277"/>
        <end position="287"/>
    </location>
</feature>
<sequence>MTPEHIRYETPEPGIARIIMDRPQAANAQDTQFLYELNDAFDRAAADDDIQVIILAATGKHFSAGHDIRERDHHDNQDRYRPVTPFQQHRRPGAEGRMSREEELYTGFCERWRNLPKITIAAVQGKCVSGGLLLCWPCDLIVAADDAQFQEVTVAMGIAGVEWFAHPWEMNARKAKEMLLTGEPIGADEARQLGMINRVVPADRLEAETLDLAMQIARQPGFATRMVKQAVNAAQDAQGRHSAFQTAFALHQLAHSHAMEVHGLPIDPTGIHESVSRHYGDGEEPFRTKGASASAK</sequence>
<dbReference type="EMBL" id="JACJVJ010000003">
    <property type="protein sequence ID" value="MBC2778941.1"/>
    <property type="molecule type" value="Genomic_DNA"/>
</dbReference>
<name>A0A842I287_9SPHN</name>
<dbReference type="InterPro" id="IPR029045">
    <property type="entry name" value="ClpP/crotonase-like_dom_sf"/>
</dbReference>
<reference evidence="2 3" key="1">
    <citation type="submission" date="2020-08" db="EMBL/GenBank/DDBJ databases">
        <title>Draft genome sequence of Parasphingopyxis sp. GrpM-11.</title>
        <authorList>
            <person name="Oh J."/>
            <person name="Roh D.-H."/>
        </authorList>
    </citation>
    <scope>NUCLEOTIDE SEQUENCE [LARGE SCALE GENOMIC DNA]</scope>
    <source>
        <strain evidence="2 3">GrpM-11</strain>
    </source>
</reference>
<dbReference type="PANTHER" id="PTHR11941">
    <property type="entry name" value="ENOYL-COA HYDRATASE-RELATED"/>
    <property type="match status" value="1"/>
</dbReference>
<dbReference type="InterPro" id="IPR001753">
    <property type="entry name" value="Enoyl-CoA_hydra/iso"/>
</dbReference>
<keyword evidence="3" id="KW-1185">Reference proteome</keyword>
<proteinExistence type="predicted"/>
<evidence type="ECO:0000313" key="2">
    <source>
        <dbReference type="EMBL" id="MBC2778941.1"/>
    </source>
</evidence>
<dbReference type="NCBIfam" id="NF006140">
    <property type="entry name" value="PRK08290.1"/>
    <property type="match status" value="1"/>
</dbReference>
<protein>
    <submittedName>
        <fullName evidence="2">Enoyl-CoA hydratase</fullName>
    </submittedName>
</protein>
<dbReference type="SUPFAM" id="SSF52096">
    <property type="entry name" value="ClpP/crotonase"/>
    <property type="match status" value="1"/>
</dbReference>
<dbReference type="GO" id="GO:0006635">
    <property type="term" value="P:fatty acid beta-oxidation"/>
    <property type="evidence" value="ECO:0007669"/>
    <property type="project" value="TreeGrafter"/>
</dbReference>
<dbReference type="Pfam" id="PF00378">
    <property type="entry name" value="ECH_1"/>
    <property type="match status" value="1"/>
</dbReference>
<dbReference type="PANTHER" id="PTHR11941:SF124">
    <property type="entry name" value="ENOYL-COA HYDRATASE ECHA13-RELATED"/>
    <property type="match status" value="1"/>
</dbReference>
<dbReference type="AlphaFoldDB" id="A0A842I287"/>
<dbReference type="RefSeq" id="WP_185802247.1">
    <property type="nucleotide sequence ID" value="NZ_JACJVJ010000003.1"/>
</dbReference>
<dbReference type="CDD" id="cd06558">
    <property type="entry name" value="crotonase-like"/>
    <property type="match status" value="1"/>
</dbReference>
<gene>
    <name evidence="2" type="ORF">H6P80_15055</name>
</gene>
<evidence type="ECO:0000313" key="3">
    <source>
        <dbReference type="Proteomes" id="UP000564378"/>
    </source>
</evidence>
<organism evidence="2 3">
    <name type="scientific">Parasphingopyxis marina</name>
    <dbReference type="NCBI Taxonomy" id="2761622"/>
    <lineage>
        <taxon>Bacteria</taxon>
        <taxon>Pseudomonadati</taxon>
        <taxon>Pseudomonadota</taxon>
        <taxon>Alphaproteobacteria</taxon>
        <taxon>Sphingomonadales</taxon>
        <taxon>Sphingomonadaceae</taxon>
        <taxon>Parasphingopyxis</taxon>
    </lineage>
</organism>
<dbReference type="Gene3D" id="3.90.226.10">
    <property type="entry name" value="2-enoyl-CoA Hydratase, Chain A, domain 1"/>
    <property type="match status" value="1"/>
</dbReference>
<evidence type="ECO:0000256" key="1">
    <source>
        <dbReference type="SAM" id="MobiDB-lite"/>
    </source>
</evidence>